<dbReference type="OrthoDB" id="517121at2"/>
<sequence>MQRKPLSTLHTAGFALAACTGLLAGTAQAGEVYGQVGFPGAGIGYAHPVSDSVTLRADAISLGSRESDYDEEGIKYKGTLKANRFAVFADWFPFGGVFRFTGGVASNTFDLTLDASGTGQSISVGNNQYVLGPGDGLTMQIKYPRTMPYLGVGWGHQPNVSGLRISFDVGALIGKPKVSATGRGQLSSSNPAAQADIDREVAEINDGIGKVSLLPQFSFSLGYSF</sequence>
<reference evidence="2 3" key="1">
    <citation type="submission" date="2019-02" db="EMBL/GenBank/DDBJ databases">
        <title>Genomic Encyclopedia of Type Strains, Phase IV (KMG-IV): sequencing the most valuable type-strain genomes for metagenomic binning, comparative biology and taxonomic classification.</title>
        <authorList>
            <person name="Goeker M."/>
        </authorList>
    </citation>
    <scope>NUCLEOTIDE SEQUENCE [LARGE SCALE GENOMIC DNA]</scope>
    <source>
        <strain evidence="2 3">DSM 10617</strain>
    </source>
</reference>
<dbReference type="Gene3D" id="2.40.160.170">
    <property type="match status" value="1"/>
</dbReference>
<comment type="caution">
    <text evidence="2">The sequence shown here is derived from an EMBL/GenBank/DDBJ whole genome shotgun (WGS) entry which is preliminary data.</text>
</comment>
<keyword evidence="1" id="KW-0732">Signal</keyword>
<feature type="chain" id="PRO_5020738814" description="Outer membrane protein" evidence="1">
    <location>
        <begin position="30"/>
        <end position="225"/>
    </location>
</feature>
<dbReference type="PROSITE" id="PS51257">
    <property type="entry name" value="PROKAR_LIPOPROTEIN"/>
    <property type="match status" value="1"/>
</dbReference>
<keyword evidence="3" id="KW-1185">Reference proteome</keyword>
<gene>
    <name evidence="2" type="ORF">EV685_2444</name>
</gene>
<dbReference type="EMBL" id="SGWV01000009">
    <property type="protein sequence ID" value="RZS54958.1"/>
    <property type="molecule type" value="Genomic_DNA"/>
</dbReference>
<dbReference type="AlphaFoldDB" id="A0A4Q7LML5"/>
<dbReference type="RefSeq" id="WP_130482262.1">
    <property type="nucleotide sequence ID" value="NZ_SGWV01000009.1"/>
</dbReference>
<accession>A0A4Q7LML5</accession>
<proteinExistence type="predicted"/>
<protein>
    <recommendedName>
        <fullName evidence="4">Outer membrane protein</fullName>
    </recommendedName>
</protein>
<evidence type="ECO:0000313" key="3">
    <source>
        <dbReference type="Proteomes" id="UP000293433"/>
    </source>
</evidence>
<organism evidence="2 3">
    <name type="scientific">Sphaerotilus mobilis</name>
    <dbReference type="NCBI Taxonomy" id="47994"/>
    <lineage>
        <taxon>Bacteria</taxon>
        <taxon>Pseudomonadati</taxon>
        <taxon>Pseudomonadota</taxon>
        <taxon>Betaproteobacteria</taxon>
        <taxon>Burkholderiales</taxon>
        <taxon>Sphaerotilaceae</taxon>
        <taxon>Sphaerotilus</taxon>
    </lineage>
</organism>
<feature type="signal peptide" evidence="1">
    <location>
        <begin position="1"/>
        <end position="29"/>
    </location>
</feature>
<evidence type="ECO:0000313" key="2">
    <source>
        <dbReference type="EMBL" id="RZS54958.1"/>
    </source>
</evidence>
<evidence type="ECO:0000256" key="1">
    <source>
        <dbReference type="SAM" id="SignalP"/>
    </source>
</evidence>
<evidence type="ECO:0008006" key="4">
    <source>
        <dbReference type="Google" id="ProtNLM"/>
    </source>
</evidence>
<name>A0A4Q7LML5_9BURK</name>
<dbReference type="Proteomes" id="UP000293433">
    <property type="component" value="Unassembled WGS sequence"/>
</dbReference>